<feature type="transmembrane region" description="Helical" evidence="1">
    <location>
        <begin position="290"/>
        <end position="316"/>
    </location>
</feature>
<organism evidence="2 3">
    <name type="scientific">Phaeodactylibacter xiamenensis</name>
    <dbReference type="NCBI Taxonomy" id="1524460"/>
    <lineage>
        <taxon>Bacteria</taxon>
        <taxon>Pseudomonadati</taxon>
        <taxon>Bacteroidota</taxon>
        <taxon>Saprospiria</taxon>
        <taxon>Saprospirales</taxon>
        <taxon>Haliscomenobacteraceae</taxon>
        <taxon>Phaeodactylibacter</taxon>
    </lineage>
</organism>
<keyword evidence="3" id="KW-1185">Reference proteome</keyword>
<proteinExistence type="predicted"/>
<dbReference type="AlphaFoldDB" id="A0A098S382"/>
<evidence type="ECO:0000313" key="2">
    <source>
        <dbReference type="EMBL" id="KGE86501.1"/>
    </source>
</evidence>
<evidence type="ECO:0000256" key="1">
    <source>
        <dbReference type="SAM" id="Phobius"/>
    </source>
</evidence>
<feature type="transmembrane region" description="Helical" evidence="1">
    <location>
        <begin position="367"/>
        <end position="386"/>
    </location>
</feature>
<feature type="transmembrane region" description="Helical" evidence="1">
    <location>
        <begin position="230"/>
        <end position="251"/>
    </location>
</feature>
<protein>
    <recommendedName>
        <fullName evidence="4">Glycosyltransferase RgtA/B/C/D-like domain-containing protein</fullName>
    </recommendedName>
</protein>
<feature type="transmembrane region" description="Helical" evidence="1">
    <location>
        <begin position="131"/>
        <end position="149"/>
    </location>
</feature>
<accession>A0A098S382</accession>
<keyword evidence="1" id="KW-0812">Transmembrane</keyword>
<sequence length="543" mass="63302">MEKWQQLWKVPGYRWPVLFFAAYFVFGLALYGDYGMSWDEALQRQHGFVSAEYVNQQFHLTDKQYDWRQLHEYMYRYHGVWFTLPMAWLEEAWDLTSFRQQFRMRHLAVFLLYWGAGIVFFRILLRRFANWRWALLGAAFWVLSPRFFAHSFFNPKDLPFLSLFVISTWTLFRLWLRPGIGTALLHALACGMLIGMRIIGVLMPVMTVFLFAADVLVGKSGTRPLWWKRIIGLGVFGPMAYWAIVVFWPFLWPDPQLQFLEAFEIMSQYGWGGKVLFQGQFYAGPEIPWYYIPVWIGISTPLLYLLLSLTGTLSLLPRAWQHLRQGSIGIWAIAADRKDWANVGLVLAPVLAIIVLESVVYDGWRHLFFVYPSLLYLAVLGTKVVWDWASSRAWWRRGLLAGLSLQGGYLLIWMAVNHPHQNVFFNALAWGNQLGQYDLDYWGNSYKQGFEALAKLDGAPIIKVAYQSYPATLNYEYLHPELRARFELTEDPAQADYFLSDYRVWRSGLNQALNREGPYSGEEVHAIYAGATKILGIYRLRKN</sequence>
<dbReference type="EMBL" id="JPOS01000078">
    <property type="protein sequence ID" value="KGE86501.1"/>
    <property type="molecule type" value="Genomic_DNA"/>
</dbReference>
<feature type="transmembrane region" description="Helical" evidence="1">
    <location>
        <begin position="107"/>
        <end position="125"/>
    </location>
</feature>
<reference evidence="2 3" key="1">
    <citation type="journal article" date="2014" name="Int. J. Syst. Evol. Microbiol.">
        <title>Phaeodactylibacter xiamenensis gen. nov., sp. nov., a member of the family Saprospiraceae isolated from the marine alga Phaeodactylum tricornutum.</title>
        <authorList>
            <person name="Chen Z.Jr."/>
            <person name="Lei X."/>
            <person name="Lai Q."/>
            <person name="Li Y."/>
            <person name="Zhang B."/>
            <person name="Zhang J."/>
            <person name="Zhang H."/>
            <person name="Yang L."/>
            <person name="Zheng W."/>
            <person name="Tian Y."/>
            <person name="Yu Z."/>
            <person name="Xu H.Jr."/>
            <person name="Zheng T."/>
        </authorList>
    </citation>
    <scope>NUCLEOTIDE SEQUENCE [LARGE SCALE GENOMIC DNA]</scope>
    <source>
        <strain evidence="2 3">KD52</strain>
    </source>
</reference>
<feature type="transmembrane region" description="Helical" evidence="1">
    <location>
        <begin position="12"/>
        <end position="31"/>
    </location>
</feature>
<feature type="transmembrane region" description="Helical" evidence="1">
    <location>
        <begin position="398"/>
        <end position="416"/>
    </location>
</feature>
<evidence type="ECO:0008006" key="4">
    <source>
        <dbReference type="Google" id="ProtNLM"/>
    </source>
</evidence>
<dbReference type="Proteomes" id="UP000029736">
    <property type="component" value="Unassembled WGS sequence"/>
</dbReference>
<gene>
    <name evidence="2" type="ORF">IX84_20945</name>
</gene>
<name>A0A098S382_9BACT</name>
<keyword evidence="1" id="KW-1133">Transmembrane helix</keyword>
<feature type="transmembrane region" description="Helical" evidence="1">
    <location>
        <begin position="340"/>
        <end position="361"/>
    </location>
</feature>
<dbReference type="STRING" id="1524460.IX84_20945"/>
<dbReference type="OrthoDB" id="2034231at2"/>
<keyword evidence="1" id="KW-0472">Membrane</keyword>
<evidence type="ECO:0000313" key="3">
    <source>
        <dbReference type="Proteomes" id="UP000029736"/>
    </source>
</evidence>
<dbReference type="RefSeq" id="WP_044224886.1">
    <property type="nucleotide sequence ID" value="NZ_JBKAGJ010000025.1"/>
</dbReference>
<comment type="caution">
    <text evidence="2">The sequence shown here is derived from an EMBL/GenBank/DDBJ whole genome shotgun (WGS) entry which is preliminary data.</text>
</comment>
<feature type="transmembrane region" description="Helical" evidence="1">
    <location>
        <begin position="196"/>
        <end position="218"/>
    </location>
</feature>
<feature type="transmembrane region" description="Helical" evidence="1">
    <location>
        <begin position="158"/>
        <end position="176"/>
    </location>
</feature>